<gene>
    <name evidence="3" type="ORF">KUCA_T00002824001</name>
</gene>
<dbReference type="RefSeq" id="XP_022458847.1">
    <property type="nucleotide sequence ID" value="XM_022603109.1"/>
</dbReference>
<name>W6MW35_9ASCO</name>
<dbReference type="GO" id="GO:0016579">
    <property type="term" value="P:protein deubiquitination"/>
    <property type="evidence" value="ECO:0007669"/>
    <property type="project" value="TreeGrafter"/>
</dbReference>
<evidence type="ECO:0000256" key="1">
    <source>
        <dbReference type="SAM" id="MobiDB-lite"/>
    </source>
</evidence>
<dbReference type="InterPro" id="IPR050704">
    <property type="entry name" value="Peptidase_C85-like"/>
</dbReference>
<feature type="region of interest" description="Disordered" evidence="1">
    <location>
        <begin position="88"/>
        <end position="120"/>
    </location>
</feature>
<organism evidence="3 4">
    <name type="scientific">Kuraishia capsulata CBS 1993</name>
    <dbReference type="NCBI Taxonomy" id="1382522"/>
    <lineage>
        <taxon>Eukaryota</taxon>
        <taxon>Fungi</taxon>
        <taxon>Dikarya</taxon>
        <taxon>Ascomycota</taxon>
        <taxon>Saccharomycotina</taxon>
        <taxon>Pichiomycetes</taxon>
        <taxon>Pichiales</taxon>
        <taxon>Pichiaceae</taxon>
        <taxon>Kuraishia</taxon>
    </lineage>
</organism>
<feature type="compositionally biased region" description="Polar residues" evidence="1">
    <location>
        <begin position="92"/>
        <end position="106"/>
    </location>
</feature>
<dbReference type="STRING" id="1382522.W6MW35"/>
<reference evidence="3" key="2">
    <citation type="submission" date="2014-02" db="EMBL/GenBank/DDBJ databases">
        <title>Complete DNA sequence of /Kuraishia capsulata/ illustrates novel genomic features among budding yeasts (/Saccharomycotina/).</title>
        <authorList>
            <person name="Morales L."/>
            <person name="Noel B."/>
            <person name="Porcel B."/>
            <person name="Marcet-Houben M."/>
            <person name="Hullo M-F."/>
            <person name="Sacerdot C."/>
            <person name="Tekaia F."/>
            <person name="Leh-Louis V."/>
            <person name="Despons L."/>
            <person name="Khanna V."/>
            <person name="Aury J-M."/>
            <person name="Barbe V."/>
            <person name="Couloux A."/>
            <person name="Labadie K."/>
            <person name="Pelletier E."/>
            <person name="Souciet J-L."/>
            <person name="Boekhout T."/>
            <person name="Gabaldon T."/>
            <person name="Wincker P."/>
            <person name="Dujon B."/>
        </authorList>
    </citation>
    <scope>NUCLEOTIDE SEQUENCE</scope>
    <source>
        <strain evidence="3">CBS 1993</strain>
    </source>
</reference>
<dbReference type="AlphaFoldDB" id="W6MW35"/>
<evidence type="ECO:0000259" key="2">
    <source>
        <dbReference type="PROSITE" id="PS50802"/>
    </source>
</evidence>
<dbReference type="Pfam" id="PF02338">
    <property type="entry name" value="OTU"/>
    <property type="match status" value="1"/>
</dbReference>
<accession>W6MW35</accession>
<dbReference type="SUPFAM" id="SSF54001">
    <property type="entry name" value="Cysteine proteinases"/>
    <property type="match status" value="1"/>
</dbReference>
<feature type="domain" description="OTU" evidence="2">
    <location>
        <begin position="158"/>
        <end position="293"/>
    </location>
</feature>
<dbReference type="GO" id="GO:0004843">
    <property type="term" value="F:cysteine-type deubiquitinase activity"/>
    <property type="evidence" value="ECO:0007669"/>
    <property type="project" value="TreeGrafter"/>
</dbReference>
<dbReference type="PANTHER" id="PTHR12419">
    <property type="entry name" value="OTU DOMAIN CONTAINING PROTEIN"/>
    <property type="match status" value="1"/>
</dbReference>
<evidence type="ECO:0000313" key="3">
    <source>
        <dbReference type="EMBL" id="CDK26850.1"/>
    </source>
</evidence>
<reference evidence="3" key="1">
    <citation type="submission" date="2013-12" db="EMBL/GenBank/DDBJ databases">
        <authorList>
            <person name="Genoscope - CEA"/>
        </authorList>
    </citation>
    <scope>NUCLEOTIDE SEQUENCE</scope>
    <source>
        <strain evidence="3">CBS 1993</strain>
    </source>
</reference>
<feature type="compositionally biased region" description="Basic and acidic residues" evidence="1">
    <location>
        <begin position="1"/>
        <end position="13"/>
    </location>
</feature>
<proteinExistence type="predicted"/>
<feature type="region of interest" description="Disordered" evidence="1">
    <location>
        <begin position="1"/>
        <end position="20"/>
    </location>
</feature>
<dbReference type="OrthoDB" id="415023at2759"/>
<dbReference type="Gene3D" id="3.90.70.80">
    <property type="match status" value="1"/>
</dbReference>
<keyword evidence="4" id="KW-1185">Reference proteome</keyword>
<dbReference type="PROSITE" id="PS50802">
    <property type="entry name" value="OTU"/>
    <property type="match status" value="1"/>
</dbReference>
<dbReference type="PANTHER" id="PTHR12419:SF10">
    <property type="entry name" value="DEUBIQUITINASE OTUD6B"/>
    <property type="match status" value="1"/>
</dbReference>
<dbReference type="GeneID" id="34520235"/>
<dbReference type="Proteomes" id="UP000019384">
    <property type="component" value="Unassembled WGS sequence"/>
</dbReference>
<dbReference type="HOGENOM" id="CLU_034963_2_0_1"/>
<dbReference type="CDD" id="cd22762">
    <property type="entry name" value="OTU_fungi_OTU2-like"/>
    <property type="match status" value="1"/>
</dbReference>
<protein>
    <recommendedName>
        <fullName evidence="2">OTU domain-containing protein</fullName>
    </recommendedName>
</protein>
<dbReference type="InterPro" id="IPR038765">
    <property type="entry name" value="Papain-like_cys_pep_sf"/>
</dbReference>
<sequence length="294" mass="33407">MSSDNLETKDQLLARHKKENRDLIATVTGLKKQATKSKKKEVMKKCQQLEDDLKARHAREISVFENGEEEQEEVTPEQLLAELELDSKPESNNETSAITNSNSSGPQKKRNRQKERLAKRDAAMAEIRNKAIEEAEGETDYRAIELDNIELLCKKNKLSQFDIQPDGHCLFASIADQLKTRQGIDTSVKELRSKAAQHIRNDPDTYAPFLFDEATMTIKDVKSYTDEIENTALWGGDMEIMALAKEYNCPISVMMSGRATHRVNEEGPNAELKLVYYKHSFGLGEHYNSLRDEA</sequence>
<dbReference type="InterPro" id="IPR049771">
    <property type="entry name" value="OTU2-like_OTU"/>
</dbReference>
<evidence type="ECO:0000313" key="4">
    <source>
        <dbReference type="Proteomes" id="UP000019384"/>
    </source>
</evidence>
<dbReference type="InterPro" id="IPR003323">
    <property type="entry name" value="OTU_dom"/>
</dbReference>
<dbReference type="EMBL" id="HG793127">
    <property type="protein sequence ID" value="CDK26850.1"/>
    <property type="molecule type" value="Genomic_DNA"/>
</dbReference>